<sequence length="75" mass="9068">MKICPQLGQKKTKKNFHVNFIKMHKADIIPEFLDDEKLNKWTLQTLYRRNQRFQAISDIVVIQLEKNKKNQIIEQ</sequence>
<dbReference type="Proteomes" id="UP000692954">
    <property type="component" value="Unassembled WGS sequence"/>
</dbReference>
<comment type="caution">
    <text evidence="1">The sequence shown here is derived from an EMBL/GenBank/DDBJ whole genome shotgun (WGS) entry which is preliminary data.</text>
</comment>
<evidence type="ECO:0000313" key="2">
    <source>
        <dbReference type="Proteomes" id="UP000692954"/>
    </source>
</evidence>
<keyword evidence="2" id="KW-1185">Reference proteome</keyword>
<reference evidence="1" key="1">
    <citation type="submission" date="2021-01" db="EMBL/GenBank/DDBJ databases">
        <authorList>
            <consortium name="Genoscope - CEA"/>
            <person name="William W."/>
        </authorList>
    </citation>
    <scope>NUCLEOTIDE SEQUENCE</scope>
</reference>
<accession>A0A8S1QZN8</accession>
<evidence type="ECO:0000313" key="1">
    <source>
        <dbReference type="EMBL" id="CAD8120447.1"/>
    </source>
</evidence>
<proteinExistence type="predicted"/>
<name>A0A8S1QZN8_9CILI</name>
<dbReference type="EMBL" id="CAJJDN010000126">
    <property type="protein sequence ID" value="CAD8120447.1"/>
    <property type="molecule type" value="Genomic_DNA"/>
</dbReference>
<organism evidence="1 2">
    <name type="scientific">Paramecium sonneborni</name>
    <dbReference type="NCBI Taxonomy" id="65129"/>
    <lineage>
        <taxon>Eukaryota</taxon>
        <taxon>Sar</taxon>
        <taxon>Alveolata</taxon>
        <taxon>Ciliophora</taxon>
        <taxon>Intramacronucleata</taxon>
        <taxon>Oligohymenophorea</taxon>
        <taxon>Peniculida</taxon>
        <taxon>Parameciidae</taxon>
        <taxon>Paramecium</taxon>
    </lineage>
</organism>
<protein>
    <submittedName>
        <fullName evidence="1">Uncharacterized protein</fullName>
    </submittedName>
</protein>
<dbReference type="AlphaFoldDB" id="A0A8S1QZN8"/>
<gene>
    <name evidence="1" type="ORF">PSON_ATCC_30995.1.T1260085</name>
</gene>